<evidence type="ECO:0000313" key="3">
    <source>
        <dbReference type="Proteomes" id="UP000054223"/>
    </source>
</evidence>
<reference evidence="2 3" key="1">
    <citation type="submission" date="2015-11" db="EMBL/GenBank/DDBJ databases">
        <title>Solirubrum puertoriconensis gen. nov. an environmental bacteria isolated in Puerto Rico.</title>
        <authorList>
            <person name="Cuebas-Irizarry M.F."/>
            <person name="Montalvo-Rodriguez R."/>
        </authorList>
    </citation>
    <scope>NUCLEOTIDE SEQUENCE [LARGE SCALE GENOMIC DNA]</scope>
    <source>
        <strain evidence="2 3">MC1A</strain>
    </source>
</reference>
<dbReference type="InterPro" id="IPR029058">
    <property type="entry name" value="AB_hydrolase_fold"/>
</dbReference>
<comment type="caution">
    <text evidence="2">The sequence shown here is derived from an EMBL/GenBank/DDBJ whole genome shotgun (WGS) entry which is preliminary data.</text>
</comment>
<dbReference type="Proteomes" id="UP000054223">
    <property type="component" value="Unassembled WGS sequence"/>
</dbReference>
<feature type="domain" description="AB hydrolase-1" evidence="1">
    <location>
        <begin position="59"/>
        <end position="152"/>
    </location>
</feature>
<proteinExistence type="predicted"/>
<dbReference type="PANTHER" id="PTHR47751">
    <property type="entry name" value="SUPERFAMILY HYDROLASE, PUTATIVE (AFU_ORTHOLOGUE AFUA_2G16580)-RELATED"/>
    <property type="match status" value="1"/>
</dbReference>
<dbReference type="Gene3D" id="1.10.10.800">
    <property type="match status" value="1"/>
</dbReference>
<dbReference type="Gene3D" id="3.40.50.1820">
    <property type="entry name" value="alpha/beta hydrolase"/>
    <property type="match status" value="1"/>
</dbReference>
<dbReference type="AlphaFoldDB" id="A0A9X0HPW4"/>
<sequence>MQILNYQPGPNAVSFSSEGETLIGTLFLPAVYQPGTPLAAVVVCGPWTQVKEQIGYRYGRELAKQGLASLAFDFRFYGESGGEPRQLESTLAKVRDLHHAVSFLQTLAGVIDPEQIGILGVCAGASVVAFAAAQDDRIKAVGTVAAWLQHPDTTPLFYGGAEGVEQRLKFAEQAEAKYEQTGDMDYVAAYDPAEGSGAAMFFPIDYYANPERGRVPSWHNQFAVLSWREWLTMDAIAPAKAIKVPVQMVHSDGSALPQNVKRFFEELGSTEKDLHWTTGEHTQFYDQEPYVHRSARIITDHYKRVLHPEAVLT</sequence>
<organism evidence="2 3">
    <name type="scientific">Solirubrum puertoriconensis</name>
    <dbReference type="NCBI Taxonomy" id="1751427"/>
    <lineage>
        <taxon>Bacteria</taxon>
        <taxon>Pseudomonadati</taxon>
        <taxon>Bacteroidota</taxon>
        <taxon>Cytophagia</taxon>
        <taxon>Cytophagales</taxon>
    </lineage>
</organism>
<keyword evidence="3" id="KW-1185">Reference proteome</keyword>
<dbReference type="RefSeq" id="WP_059066981.1">
    <property type="nucleotide sequence ID" value="NZ_LNAL01000002.1"/>
</dbReference>
<protein>
    <recommendedName>
        <fullName evidence="1">AB hydrolase-1 domain-containing protein</fullName>
    </recommendedName>
</protein>
<dbReference type="SUPFAM" id="SSF53474">
    <property type="entry name" value="alpha/beta-Hydrolases"/>
    <property type="match status" value="1"/>
</dbReference>
<dbReference type="InterPro" id="IPR000073">
    <property type="entry name" value="AB_hydrolase_1"/>
</dbReference>
<accession>A0A9X0HPW4</accession>
<name>A0A9X0HPW4_SOLP1</name>
<gene>
    <name evidence="2" type="ORF">ASU33_20710</name>
</gene>
<evidence type="ECO:0000259" key="1">
    <source>
        <dbReference type="Pfam" id="PF00561"/>
    </source>
</evidence>
<evidence type="ECO:0000313" key="2">
    <source>
        <dbReference type="EMBL" id="KUG09969.1"/>
    </source>
</evidence>
<dbReference type="EMBL" id="LNAL01000002">
    <property type="protein sequence ID" value="KUG09969.1"/>
    <property type="molecule type" value="Genomic_DNA"/>
</dbReference>
<dbReference type="OrthoDB" id="9805123at2"/>
<dbReference type="InterPro" id="IPR051411">
    <property type="entry name" value="Polyketide_trans_af380"/>
</dbReference>
<dbReference type="Pfam" id="PF00561">
    <property type="entry name" value="Abhydrolase_1"/>
    <property type="match status" value="1"/>
</dbReference>
<dbReference type="PANTHER" id="PTHR47751:SF1">
    <property type="entry name" value="SUPERFAMILY HYDROLASE, PUTATIVE (AFU_ORTHOLOGUE AFUA_2G16580)-RELATED"/>
    <property type="match status" value="1"/>
</dbReference>